<protein>
    <recommendedName>
        <fullName evidence="4">Fimbrial assembly family protein</fullName>
    </recommendedName>
</protein>
<name>A0A0E3JPE5_CLOSL</name>
<sequence>MNCGRFLPNWYLEKIKIKKLKILKIFIIIFFILDLILIDMILINRSKINTISYETNEKIVSLKANADKKTKLHSNNNETLNTFLKFEEDIYKNINFKSLNIEKRNIDIKFNINPVDFAAFIKKIEDTNKFNITYVNDSHKDDSLLEKNEDNLSEIRLQLK</sequence>
<keyword evidence="1" id="KW-1133">Transmembrane helix</keyword>
<keyword evidence="3" id="KW-1185">Reference proteome</keyword>
<reference evidence="2 3" key="1">
    <citation type="journal article" date="2015" name="J. Biotechnol.">
        <title>Complete genome sequence of a malodorant-producing acetogen, Clostridium scatologenes ATCC 25775(T).</title>
        <authorList>
            <person name="Zhu Z."/>
            <person name="Guo T."/>
            <person name="Zheng H."/>
            <person name="Song T."/>
            <person name="Ouyang P."/>
            <person name="Xie J."/>
        </authorList>
    </citation>
    <scope>NUCLEOTIDE SEQUENCE [LARGE SCALE GENOMIC DNA]</scope>
    <source>
        <strain evidence="2 3">ATCC 25775</strain>
    </source>
</reference>
<keyword evidence="1" id="KW-0472">Membrane</keyword>
<evidence type="ECO:0008006" key="4">
    <source>
        <dbReference type="Google" id="ProtNLM"/>
    </source>
</evidence>
<feature type="transmembrane region" description="Helical" evidence="1">
    <location>
        <begin position="22"/>
        <end position="43"/>
    </location>
</feature>
<keyword evidence="1" id="KW-0812">Transmembrane</keyword>
<dbReference type="STRING" id="1548.CSCA_3085"/>
<dbReference type="KEGG" id="csq:CSCA_3085"/>
<proteinExistence type="predicted"/>
<organism evidence="2 3">
    <name type="scientific">Clostridium scatologenes</name>
    <dbReference type="NCBI Taxonomy" id="1548"/>
    <lineage>
        <taxon>Bacteria</taxon>
        <taxon>Bacillati</taxon>
        <taxon>Bacillota</taxon>
        <taxon>Clostridia</taxon>
        <taxon>Eubacteriales</taxon>
        <taxon>Clostridiaceae</taxon>
        <taxon>Clostridium</taxon>
    </lineage>
</organism>
<accession>A0A0E3JPE5</accession>
<gene>
    <name evidence="2" type="ORF">CSCA_3085</name>
</gene>
<dbReference type="HOGENOM" id="CLU_1649199_0_0_9"/>
<evidence type="ECO:0000313" key="3">
    <source>
        <dbReference type="Proteomes" id="UP000033115"/>
    </source>
</evidence>
<dbReference type="EMBL" id="CP009933">
    <property type="protein sequence ID" value="AKA70210.1"/>
    <property type="molecule type" value="Genomic_DNA"/>
</dbReference>
<dbReference type="Proteomes" id="UP000033115">
    <property type="component" value="Chromosome"/>
</dbReference>
<evidence type="ECO:0000313" key="2">
    <source>
        <dbReference type="EMBL" id="AKA70210.1"/>
    </source>
</evidence>
<dbReference type="AlphaFoldDB" id="A0A0E3JPE5"/>
<evidence type="ECO:0000256" key="1">
    <source>
        <dbReference type="SAM" id="Phobius"/>
    </source>
</evidence>
<dbReference type="RefSeq" id="WP_029160997.1">
    <property type="nucleotide sequence ID" value="NZ_CP009933.1"/>
</dbReference>